<reference evidence="1" key="1">
    <citation type="submission" date="2022-11" db="EMBL/GenBank/DDBJ databases">
        <title>Centuries of genome instability and evolution in soft-shell clam transmissible cancer (bioRxiv).</title>
        <authorList>
            <person name="Hart S.F.M."/>
            <person name="Yonemitsu M.A."/>
            <person name="Giersch R.M."/>
            <person name="Beal B.F."/>
            <person name="Arriagada G."/>
            <person name="Davis B.W."/>
            <person name="Ostrander E.A."/>
            <person name="Goff S.P."/>
            <person name="Metzger M.J."/>
        </authorList>
    </citation>
    <scope>NUCLEOTIDE SEQUENCE</scope>
    <source>
        <strain evidence="1">MELC-2E11</strain>
        <tissue evidence="1">Siphon/mantle</tissue>
    </source>
</reference>
<organism evidence="1 2">
    <name type="scientific">Mya arenaria</name>
    <name type="common">Soft-shell clam</name>
    <dbReference type="NCBI Taxonomy" id="6604"/>
    <lineage>
        <taxon>Eukaryota</taxon>
        <taxon>Metazoa</taxon>
        <taxon>Spiralia</taxon>
        <taxon>Lophotrochozoa</taxon>
        <taxon>Mollusca</taxon>
        <taxon>Bivalvia</taxon>
        <taxon>Autobranchia</taxon>
        <taxon>Heteroconchia</taxon>
        <taxon>Euheterodonta</taxon>
        <taxon>Imparidentia</taxon>
        <taxon>Neoheterodontei</taxon>
        <taxon>Myida</taxon>
        <taxon>Myoidea</taxon>
        <taxon>Myidae</taxon>
        <taxon>Mya</taxon>
    </lineage>
</organism>
<evidence type="ECO:0000313" key="1">
    <source>
        <dbReference type="EMBL" id="WAR20760.1"/>
    </source>
</evidence>
<dbReference type="EMBL" id="CP111023">
    <property type="protein sequence ID" value="WAR20760.1"/>
    <property type="molecule type" value="Genomic_DNA"/>
</dbReference>
<gene>
    <name evidence="1" type="ORF">MAR_014734</name>
</gene>
<dbReference type="Proteomes" id="UP001164746">
    <property type="component" value="Chromosome 12"/>
</dbReference>
<evidence type="ECO:0000313" key="2">
    <source>
        <dbReference type="Proteomes" id="UP001164746"/>
    </source>
</evidence>
<name>A0ABY7FFA2_MYAAR</name>
<accession>A0ABY7FFA2</accession>
<proteinExistence type="predicted"/>
<sequence>MWLVERMWKIQKLFTSNVLGRRKIRPAQTKRTCTILYRATLNIVMLWKDVKTIKKYQQ</sequence>
<keyword evidence="2" id="KW-1185">Reference proteome</keyword>
<protein>
    <submittedName>
        <fullName evidence="1">Uncharacterized protein</fullName>
    </submittedName>
</protein>